<feature type="region of interest" description="Disordered" evidence="1">
    <location>
        <begin position="1"/>
        <end position="35"/>
    </location>
</feature>
<protein>
    <submittedName>
        <fullName evidence="2">Uncharacterized protein</fullName>
    </submittedName>
</protein>
<dbReference type="Proteomes" id="UP001178461">
    <property type="component" value="Chromosome 16"/>
</dbReference>
<dbReference type="EMBL" id="OX395143">
    <property type="protein sequence ID" value="CAI5798594.1"/>
    <property type="molecule type" value="Genomic_DNA"/>
</dbReference>
<feature type="region of interest" description="Disordered" evidence="1">
    <location>
        <begin position="53"/>
        <end position="77"/>
    </location>
</feature>
<sequence length="77" mass="8552">MAPLGFLSPGELEKHTDACAEAEPGSLSPHPREGWAEVTLTEVRGRLLIVTEAEEGESGERGKRCRPFWPHLDQQEE</sequence>
<dbReference type="AlphaFoldDB" id="A0AA35PSA8"/>
<gene>
    <name evidence="2" type="ORF">PODLI_1B008211</name>
</gene>
<evidence type="ECO:0000256" key="1">
    <source>
        <dbReference type="SAM" id="MobiDB-lite"/>
    </source>
</evidence>
<proteinExistence type="predicted"/>
<evidence type="ECO:0000313" key="3">
    <source>
        <dbReference type="Proteomes" id="UP001178461"/>
    </source>
</evidence>
<reference evidence="2" key="1">
    <citation type="submission" date="2022-12" db="EMBL/GenBank/DDBJ databases">
        <authorList>
            <person name="Alioto T."/>
            <person name="Alioto T."/>
            <person name="Gomez Garrido J."/>
        </authorList>
    </citation>
    <scope>NUCLEOTIDE SEQUENCE</scope>
</reference>
<name>A0AA35PSA8_9SAUR</name>
<accession>A0AA35PSA8</accession>
<organism evidence="2 3">
    <name type="scientific">Podarcis lilfordi</name>
    <name type="common">Lilford's wall lizard</name>
    <dbReference type="NCBI Taxonomy" id="74358"/>
    <lineage>
        <taxon>Eukaryota</taxon>
        <taxon>Metazoa</taxon>
        <taxon>Chordata</taxon>
        <taxon>Craniata</taxon>
        <taxon>Vertebrata</taxon>
        <taxon>Euteleostomi</taxon>
        <taxon>Lepidosauria</taxon>
        <taxon>Squamata</taxon>
        <taxon>Bifurcata</taxon>
        <taxon>Unidentata</taxon>
        <taxon>Episquamata</taxon>
        <taxon>Laterata</taxon>
        <taxon>Lacertibaenia</taxon>
        <taxon>Lacertidae</taxon>
        <taxon>Podarcis</taxon>
    </lineage>
</organism>
<keyword evidence="3" id="KW-1185">Reference proteome</keyword>
<evidence type="ECO:0000313" key="2">
    <source>
        <dbReference type="EMBL" id="CAI5798594.1"/>
    </source>
</evidence>